<evidence type="ECO:0000313" key="2">
    <source>
        <dbReference type="Proteomes" id="UP000006695"/>
    </source>
</evidence>
<dbReference type="RefSeq" id="WP_011938351.1">
    <property type="nucleotide sequence ID" value="NC_009483.1"/>
</dbReference>
<dbReference type="OrthoDB" id="5499698at2"/>
<dbReference type="HOGENOM" id="CLU_1265818_0_0_7"/>
<proteinExistence type="predicted"/>
<gene>
    <name evidence="1" type="ordered locus">Gura_1434</name>
</gene>
<dbReference type="KEGG" id="gur:Gura_1434"/>
<dbReference type="AlphaFoldDB" id="A5G9W4"/>
<name>A5G9W4_GEOUR</name>
<accession>A5G9W4</accession>
<sequence length="223" mass="25748">MTDTPQSSGERHIEKIMEQLEPDSERYQVLDTAKRFKSSWVELGDKLLQVSSRGHFREWGYQSFEEYCVQEIRIKKGTAEKLTLAYRYMEKQEPELLARRDELKPLPDYRSVDLLRQAMEEKRFSDEEYAELRKSVVEEERSHPTVLKRFKEVAAAHGEEKADPLVPVKASLAAARRLDTALRSVPDVPSSYREQVVNLISHLEGELEALETRVEPGEVNGDA</sequence>
<protein>
    <recommendedName>
        <fullName evidence="3">DUF3102 domain-containing protein</fullName>
    </recommendedName>
</protein>
<evidence type="ECO:0008006" key="3">
    <source>
        <dbReference type="Google" id="ProtNLM"/>
    </source>
</evidence>
<reference evidence="1 2" key="1">
    <citation type="submission" date="2007-05" db="EMBL/GenBank/DDBJ databases">
        <title>Complete sequence of Geobacter uraniireducens Rf4.</title>
        <authorList>
            <consortium name="US DOE Joint Genome Institute"/>
            <person name="Copeland A."/>
            <person name="Lucas S."/>
            <person name="Lapidus A."/>
            <person name="Barry K."/>
            <person name="Detter J.C."/>
            <person name="Glavina del Rio T."/>
            <person name="Hammon N."/>
            <person name="Israni S."/>
            <person name="Dalin E."/>
            <person name="Tice H."/>
            <person name="Pitluck S."/>
            <person name="Chertkov O."/>
            <person name="Brettin T."/>
            <person name="Bruce D."/>
            <person name="Han C."/>
            <person name="Schmutz J."/>
            <person name="Larimer F."/>
            <person name="Land M."/>
            <person name="Hauser L."/>
            <person name="Kyrpides N."/>
            <person name="Mikhailova N."/>
            <person name="Shelobolina E."/>
            <person name="Aklujkar M."/>
            <person name="Lovley D."/>
            <person name="Richardson P."/>
        </authorList>
    </citation>
    <scope>NUCLEOTIDE SEQUENCE [LARGE SCALE GENOMIC DNA]</scope>
    <source>
        <strain evidence="1 2">Rf4</strain>
    </source>
</reference>
<organism evidence="1 2">
    <name type="scientific">Geotalea uraniireducens (strain Rf4)</name>
    <name type="common">Geobacter uraniireducens</name>
    <dbReference type="NCBI Taxonomy" id="351605"/>
    <lineage>
        <taxon>Bacteria</taxon>
        <taxon>Pseudomonadati</taxon>
        <taxon>Thermodesulfobacteriota</taxon>
        <taxon>Desulfuromonadia</taxon>
        <taxon>Geobacterales</taxon>
        <taxon>Geobacteraceae</taxon>
        <taxon>Geotalea</taxon>
    </lineage>
</organism>
<dbReference type="Proteomes" id="UP000006695">
    <property type="component" value="Chromosome"/>
</dbReference>
<evidence type="ECO:0000313" key="1">
    <source>
        <dbReference type="EMBL" id="ABQ25635.1"/>
    </source>
</evidence>
<dbReference type="EMBL" id="CP000698">
    <property type="protein sequence ID" value="ABQ25635.1"/>
    <property type="molecule type" value="Genomic_DNA"/>
</dbReference>
<dbReference type="STRING" id="351605.Gura_1434"/>
<keyword evidence="2" id="KW-1185">Reference proteome</keyword>